<feature type="compositionally biased region" description="Acidic residues" evidence="1">
    <location>
        <begin position="56"/>
        <end position="83"/>
    </location>
</feature>
<feature type="compositionally biased region" description="Polar residues" evidence="1">
    <location>
        <begin position="40"/>
        <end position="50"/>
    </location>
</feature>
<accession>A0A9P4M5Q9</accession>
<proteinExistence type="predicted"/>
<feature type="compositionally biased region" description="Acidic residues" evidence="1">
    <location>
        <begin position="403"/>
        <end position="421"/>
    </location>
</feature>
<organism evidence="2 3">
    <name type="scientific">Rhizodiscina lignyota</name>
    <dbReference type="NCBI Taxonomy" id="1504668"/>
    <lineage>
        <taxon>Eukaryota</taxon>
        <taxon>Fungi</taxon>
        <taxon>Dikarya</taxon>
        <taxon>Ascomycota</taxon>
        <taxon>Pezizomycotina</taxon>
        <taxon>Dothideomycetes</taxon>
        <taxon>Pleosporomycetidae</taxon>
        <taxon>Aulographales</taxon>
        <taxon>Rhizodiscinaceae</taxon>
        <taxon>Rhizodiscina</taxon>
    </lineage>
</organism>
<feature type="compositionally biased region" description="Low complexity" evidence="1">
    <location>
        <begin position="7"/>
        <end position="16"/>
    </location>
</feature>
<name>A0A9P4M5Q9_9PEZI</name>
<dbReference type="PANTHER" id="PTHR36452">
    <property type="entry name" value="CHROMOSOME 12, WHOLE GENOME SHOTGUN SEQUENCE"/>
    <property type="match status" value="1"/>
</dbReference>
<dbReference type="AlphaFoldDB" id="A0A9P4M5Q9"/>
<evidence type="ECO:0000313" key="3">
    <source>
        <dbReference type="Proteomes" id="UP000799772"/>
    </source>
</evidence>
<dbReference type="OrthoDB" id="2537769at2759"/>
<dbReference type="EMBL" id="ML978127">
    <property type="protein sequence ID" value="KAF2098125.1"/>
    <property type="molecule type" value="Genomic_DNA"/>
</dbReference>
<sequence length="421" mass="46948">MARRSQRQSTTSTPRSSSKRARTEEQTLSAGAKRPKRHSSTTNLKSTPTKSKYFEPDSEEDDGEEAESSVEQEESGNEDEEANDAVSARSSEEELESEVSDEGEKPKKRGKPQVSKGKSVKASKTASGKKELWMPGVKAGLGPGTQVVIKKPKARAAGDTPYSDETIHPNTMLFLKDLMANNNRQWMKMHDPDYRASLSDWNTYVECLTQRIIEADETVPELPVKDIVFRIYRDVRFSKDQTPYKTAFSGAWSRTGRKGPYAAYYVQCKPDGGSLIAGGLWMPEAAALAALRNDIDRRSHRLKAVLSDARLRKEFLNGVGTNEKKVVGAFCEQNSDSALKTKPKGYDPEHKDIELLRLRSFTIHKKLSDDEVLDTNSLARVSELISCLVPFITYLNSVVMPDQAEEPGSDDENGEDEEDEE</sequence>
<dbReference type="InterPro" id="IPR012808">
    <property type="entry name" value="CHP02453"/>
</dbReference>
<dbReference type="Proteomes" id="UP000799772">
    <property type="component" value="Unassembled WGS sequence"/>
</dbReference>
<evidence type="ECO:0008006" key="4">
    <source>
        <dbReference type="Google" id="ProtNLM"/>
    </source>
</evidence>
<keyword evidence="3" id="KW-1185">Reference proteome</keyword>
<dbReference type="PANTHER" id="PTHR36452:SF1">
    <property type="entry name" value="DUF2461 DOMAIN-CONTAINING PROTEIN"/>
    <property type="match status" value="1"/>
</dbReference>
<dbReference type="Pfam" id="PF09365">
    <property type="entry name" value="DUF2461"/>
    <property type="match status" value="1"/>
</dbReference>
<evidence type="ECO:0000313" key="2">
    <source>
        <dbReference type="EMBL" id="KAF2098125.1"/>
    </source>
</evidence>
<feature type="region of interest" description="Disordered" evidence="1">
    <location>
        <begin position="1"/>
        <end position="138"/>
    </location>
</feature>
<gene>
    <name evidence="2" type="ORF">NA57DRAFT_76920</name>
</gene>
<evidence type="ECO:0000256" key="1">
    <source>
        <dbReference type="SAM" id="MobiDB-lite"/>
    </source>
</evidence>
<reference evidence="2" key="1">
    <citation type="journal article" date="2020" name="Stud. Mycol.">
        <title>101 Dothideomycetes genomes: a test case for predicting lifestyles and emergence of pathogens.</title>
        <authorList>
            <person name="Haridas S."/>
            <person name="Albert R."/>
            <person name="Binder M."/>
            <person name="Bloem J."/>
            <person name="Labutti K."/>
            <person name="Salamov A."/>
            <person name="Andreopoulos B."/>
            <person name="Baker S."/>
            <person name="Barry K."/>
            <person name="Bills G."/>
            <person name="Bluhm B."/>
            <person name="Cannon C."/>
            <person name="Castanera R."/>
            <person name="Culley D."/>
            <person name="Daum C."/>
            <person name="Ezra D."/>
            <person name="Gonzalez J."/>
            <person name="Henrissat B."/>
            <person name="Kuo A."/>
            <person name="Liang C."/>
            <person name="Lipzen A."/>
            <person name="Lutzoni F."/>
            <person name="Magnuson J."/>
            <person name="Mondo S."/>
            <person name="Nolan M."/>
            <person name="Ohm R."/>
            <person name="Pangilinan J."/>
            <person name="Park H.-J."/>
            <person name="Ramirez L."/>
            <person name="Alfaro M."/>
            <person name="Sun H."/>
            <person name="Tritt A."/>
            <person name="Yoshinaga Y."/>
            <person name="Zwiers L.-H."/>
            <person name="Turgeon B."/>
            <person name="Goodwin S."/>
            <person name="Spatafora J."/>
            <person name="Crous P."/>
            <person name="Grigoriev I."/>
        </authorList>
    </citation>
    <scope>NUCLEOTIDE SEQUENCE</scope>
    <source>
        <strain evidence="2">CBS 133067</strain>
    </source>
</reference>
<comment type="caution">
    <text evidence="2">The sequence shown here is derived from an EMBL/GenBank/DDBJ whole genome shotgun (WGS) entry which is preliminary data.</text>
</comment>
<dbReference type="NCBIfam" id="TIGR02453">
    <property type="entry name" value="TIGR02453 family protein"/>
    <property type="match status" value="1"/>
</dbReference>
<feature type="region of interest" description="Disordered" evidence="1">
    <location>
        <begin position="400"/>
        <end position="421"/>
    </location>
</feature>
<protein>
    <recommendedName>
        <fullName evidence="4">TIGR02453 family protein</fullName>
    </recommendedName>
</protein>